<gene>
    <name evidence="2" type="ORF">MHEC_35850</name>
</gene>
<dbReference type="Proteomes" id="UP000595446">
    <property type="component" value="Chromosome"/>
</dbReference>
<evidence type="ECO:0000256" key="1">
    <source>
        <dbReference type="SAM" id="MobiDB-lite"/>
    </source>
</evidence>
<proteinExistence type="predicted"/>
<feature type="region of interest" description="Disordered" evidence="1">
    <location>
        <begin position="151"/>
        <end position="220"/>
    </location>
</feature>
<dbReference type="EMBL" id="AP024237">
    <property type="protein sequence ID" value="BCO37152.1"/>
    <property type="molecule type" value="Genomic_DNA"/>
</dbReference>
<feature type="compositionally biased region" description="Polar residues" evidence="1">
    <location>
        <begin position="165"/>
        <end position="175"/>
    </location>
</feature>
<evidence type="ECO:0000313" key="2">
    <source>
        <dbReference type="EMBL" id="BCO37152.1"/>
    </source>
</evidence>
<reference evidence="2 3" key="1">
    <citation type="submission" date="2020-12" db="EMBL/GenBank/DDBJ databases">
        <title>Complete genome sequence of Mycobacterium heckeshornense JCM 15655T, closely related to a pathogenic non-tuberculous mycobacterial species Mycobacterium xenopi.</title>
        <authorList>
            <person name="Yoshida M."/>
            <person name="Fukano H."/>
            <person name="Asakura T."/>
            <person name="Suzuki M."/>
            <person name="Hoshino Y."/>
        </authorList>
    </citation>
    <scope>NUCLEOTIDE SEQUENCE [LARGE SCALE GENOMIC DNA]</scope>
    <source>
        <strain evidence="2 3">JCM 15655</strain>
    </source>
</reference>
<dbReference type="AlphaFoldDB" id="A0A7R7TXG0"/>
<keyword evidence="3" id="KW-1185">Reference proteome</keyword>
<evidence type="ECO:0000313" key="3">
    <source>
        <dbReference type="Proteomes" id="UP000595446"/>
    </source>
</evidence>
<protein>
    <submittedName>
        <fullName evidence="2">Uncharacterized protein</fullName>
    </submittedName>
</protein>
<organism evidence="2 3">
    <name type="scientific">Mycobacterium heckeshornense</name>
    <dbReference type="NCBI Taxonomy" id="110505"/>
    <lineage>
        <taxon>Bacteria</taxon>
        <taxon>Bacillati</taxon>
        <taxon>Actinomycetota</taxon>
        <taxon>Actinomycetes</taxon>
        <taxon>Mycobacteriales</taxon>
        <taxon>Mycobacteriaceae</taxon>
        <taxon>Mycobacterium</taxon>
    </lineage>
</organism>
<accession>A0A7R7TXG0</accession>
<name>A0A7R7TXG0_9MYCO</name>
<sequence>MVVDLEHSEAKLLAPSRLVFDEVELVDQRPDRRLSALQEVDLASPRVEVGPDLRLVRLIVGDLPDGGEGLKRLTVGVCSFRRVDDNPVTSGHLAQHVRLAVVGLGKATPHPLLDMVTADRIDPIRHARTLSRAPDTSAFLDVGLWIPERTRGGNNRRAGHAVISHTPSIGKASTPTRERLKRPLSILRSVLTASQPPTRANSLKTQPNSGTLASARQPPT</sequence>
<feature type="compositionally biased region" description="Polar residues" evidence="1">
    <location>
        <begin position="191"/>
        <end position="214"/>
    </location>
</feature>